<dbReference type="GO" id="GO:0055085">
    <property type="term" value="P:transmembrane transport"/>
    <property type="evidence" value="ECO:0007669"/>
    <property type="project" value="InterPro"/>
</dbReference>
<evidence type="ECO:0000259" key="10">
    <source>
        <dbReference type="Pfam" id="PF03544"/>
    </source>
</evidence>
<dbReference type="AlphaFoldDB" id="A0A4R3M725"/>
<keyword evidence="8" id="KW-1133">Transmembrane helix</keyword>
<gene>
    <name evidence="11" type="ORF">EDC26_104280</name>
</gene>
<keyword evidence="6" id="KW-0812">Transmembrane</keyword>
<evidence type="ECO:0000256" key="7">
    <source>
        <dbReference type="ARBA" id="ARBA00022927"/>
    </source>
</evidence>
<evidence type="ECO:0000256" key="8">
    <source>
        <dbReference type="ARBA" id="ARBA00022989"/>
    </source>
</evidence>
<comment type="similarity">
    <text evidence="2">Belongs to the TonB family.</text>
</comment>
<keyword evidence="4" id="KW-1003">Cell membrane</keyword>
<dbReference type="InterPro" id="IPR051045">
    <property type="entry name" value="TonB-dependent_transducer"/>
</dbReference>
<evidence type="ECO:0000256" key="6">
    <source>
        <dbReference type="ARBA" id="ARBA00022692"/>
    </source>
</evidence>
<protein>
    <submittedName>
        <fullName evidence="11">Protein TonB</fullName>
    </submittedName>
</protein>
<comment type="caution">
    <text evidence="11">The sequence shown here is derived from an EMBL/GenBank/DDBJ whole genome shotgun (WGS) entry which is preliminary data.</text>
</comment>
<evidence type="ECO:0000256" key="2">
    <source>
        <dbReference type="ARBA" id="ARBA00006555"/>
    </source>
</evidence>
<organism evidence="11 12">
    <name type="scientific">Paralcaligenes ureilyticus</name>
    <dbReference type="NCBI Taxonomy" id="627131"/>
    <lineage>
        <taxon>Bacteria</taxon>
        <taxon>Pseudomonadati</taxon>
        <taxon>Pseudomonadota</taxon>
        <taxon>Betaproteobacteria</taxon>
        <taxon>Burkholderiales</taxon>
        <taxon>Alcaligenaceae</taxon>
        <taxon>Paralcaligenes</taxon>
    </lineage>
</organism>
<dbReference type="GO" id="GO:0015031">
    <property type="term" value="P:protein transport"/>
    <property type="evidence" value="ECO:0007669"/>
    <property type="project" value="UniProtKB-KW"/>
</dbReference>
<dbReference type="SUPFAM" id="SSF74653">
    <property type="entry name" value="TolA/TonB C-terminal domain"/>
    <property type="match status" value="1"/>
</dbReference>
<keyword evidence="12" id="KW-1185">Reference proteome</keyword>
<dbReference type="Gene3D" id="3.30.1150.10">
    <property type="match status" value="1"/>
</dbReference>
<keyword evidence="5" id="KW-0997">Cell inner membrane</keyword>
<evidence type="ECO:0000256" key="9">
    <source>
        <dbReference type="ARBA" id="ARBA00023136"/>
    </source>
</evidence>
<dbReference type="GO" id="GO:0031992">
    <property type="term" value="F:energy transducer activity"/>
    <property type="evidence" value="ECO:0007669"/>
    <property type="project" value="TreeGrafter"/>
</dbReference>
<dbReference type="OrthoDB" id="9803361at2"/>
<dbReference type="PANTHER" id="PTHR33446">
    <property type="entry name" value="PROTEIN TONB-RELATED"/>
    <property type="match status" value="1"/>
</dbReference>
<name>A0A4R3M725_9BURK</name>
<dbReference type="InterPro" id="IPR037682">
    <property type="entry name" value="TonB_C"/>
</dbReference>
<accession>A0A4R3M725</accession>
<evidence type="ECO:0000313" key="12">
    <source>
        <dbReference type="Proteomes" id="UP000295525"/>
    </source>
</evidence>
<keyword evidence="3" id="KW-0813">Transport</keyword>
<sequence length="296" mass="32401">MTDIPAPLAFLPAPAEPRSDHLRIALLLSLCVHAAVLAIHFSSRALAPVASSALEVTLVNAQTESAPAKPQLLAQNQINGGGQANAGYAASPLPRTVAESADQQVLEALRKRQAELEAEQQQLYTQLESRQKALLARKNPDLFEQSTDPGDDNRNQESLILNAQISALKERIDRYNAQPRQQFVGPSTAASDYAQYVEAWRKKIELLGTEHYPAEARGKIHGTLQLTVYIGRDGQLLRVEMNQPSEHAVLNLAAQRIVQLAAPFPPLPPAVAKTNDVLAITRTWHFINNQLNTDTP</sequence>
<comment type="subcellular location">
    <subcellularLocation>
        <location evidence="1">Cell inner membrane</location>
        <topology evidence="1">Single-pass membrane protein</topology>
        <orientation evidence="1">Periplasmic side</orientation>
    </subcellularLocation>
</comment>
<evidence type="ECO:0000256" key="3">
    <source>
        <dbReference type="ARBA" id="ARBA00022448"/>
    </source>
</evidence>
<keyword evidence="9" id="KW-0472">Membrane</keyword>
<dbReference type="GO" id="GO:0098797">
    <property type="term" value="C:plasma membrane protein complex"/>
    <property type="evidence" value="ECO:0007669"/>
    <property type="project" value="TreeGrafter"/>
</dbReference>
<dbReference type="InterPro" id="IPR006260">
    <property type="entry name" value="TonB/TolA_C"/>
</dbReference>
<proteinExistence type="inferred from homology"/>
<keyword evidence="7" id="KW-0653">Protein transport</keyword>
<evidence type="ECO:0000256" key="4">
    <source>
        <dbReference type="ARBA" id="ARBA00022475"/>
    </source>
</evidence>
<evidence type="ECO:0000256" key="1">
    <source>
        <dbReference type="ARBA" id="ARBA00004383"/>
    </source>
</evidence>
<dbReference type="Pfam" id="PF03544">
    <property type="entry name" value="TonB_C"/>
    <property type="match status" value="1"/>
</dbReference>
<evidence type="ECO:0000313" key="11">
    <source>
        <dbReference type="EMBL" id="TCT09120.1"/>
    </source>
</evidence>
<evidence type="ECO:0000256" key="5">
    <source>
        <dbReference type="ARBA" id="ARBA00022519"/>
    </source>
</evidence>
<feature type="domain" description="TonB C-terminal" evidence="10">
    <location>
        <begin position="211"/>
        <end position="270"/>
    </location>
</feature>
<dbReference type="NCBIfam" id="TIGR01352">
    <property type="entry name" value="tonB_Cterm"/>
    <property type="match status" value="1"/>
</dbReference>
<reference evidence="11 12" key="1">
    <citation type="submission" date="2019-03" db="EMBL/GenBank/DDBJ databases">
        <title>Genomic Encyclopedia of Type Strains, Phase IV (KMG-IV): sequencing the most valuable type-strain genomes for metagenomic binning, comparative biology and taxonomic classification.</title>
        <authorList>
            <person name="Goeker M."/>
        </authorList>
    </citation>
    <scope>NUCLEOTIDE SEQUENCE [LARGE SCALE GENOMIC DNA]</scope>
    <source>
        <strain evidence="11 12">DSM 24591</strain>
    </source>
</reference>
<dbReference type="Proteomes" id="UP000295525">
    <property type="component" value="Unassembled WGS sequence"/>
</dbReference>
<dbReference type="EMBL" id="SMAJ01000004">
    <property type="protein sequence ID" value="TCT09120.1"/>
    <property type="molecule type" value="Genomic_DNA"/>
</dbReference>
<dbReference type="PANTHER" id="PTHR33446:SF11">
    <property type="entry name" value="TONB3"/>
    <property type="match status" value="1"/>
</dbReference>